<comment type="caution">
    <text evidence="2">The sequence shown here is derived from an EMBL/GenBank/DDBJ whole genome shotgun (WGS) entry which is preliminary data.</text>
</comment>
<protein>
    <submittedName>
        <fullName evidence="2">Uncharacterized protein</fullName>
    </submittedName>
</protein>
<reference evidence="2" key="1">
    <citation type="submission" date="2023-03" db="EMBL/GenBank/DDBJ databases">
        <title>Massive genome expansion in bonnet fungi (Mycena s.s.) driven by repeated elements and novel gene families across ecological guilds.</title>
        <authorList>
            <consortium name="Lawrence Berkeley National Laboratory"/>
            <person name="Harder C.B."/>
            <person name="Miyauchi S."/>
            <person name="Viragh M."/>
            <person name="Kuo A."/>
            <person name="Thoen E."/>
            <person name="Andreopoulos B."/>
            <person name="Lu D."/>
            <person name="Skrede I."/>
            <person name="Drula E."/>
            <person name="Henrissat B."/>
            <person name="Morin E."/>
            <person name="Kohler A."/>
            <person name="Barry K."/>
            <person name="LaButti K."/>
            <person name="Morin E."/>
            <person name="Salamov A."/>
            <person name="Lipzen A."/>
            <person name="Mereny Z."/>
            <person name="Hegedus B."/>
            <person name="Baldrian P."/>
            <person name="Stursova M."/>
            <person name="Weitz H."/>
            <person name="Taylor A."/>
            <person name="Grigoriev I.V."/>
            <person name="Nagy L.G."/>
            <person name="Martin F."/>
            <person name="Kauserud H."/>
        </authorList>
    </citation>
    <scope>NUCLEOTIDE SEQUENCE</scope>
    <source>
        <strain evidence="2">CBHHK002</strain>
    </source>
</reference>
<feature type="region of interest" description="Disordered" evidence="1">
    <location>
        <begin position="106"/>
        <end position="130"/>
    </location>
</feature>
<feature type="region of interest" description="Disordered" evidence="1">
    <location>
        <begin position="1"/>
        <end position="22"/>
    </location>
</feature>
<name>A0AAD6ZAI4_9AGAR</name>
<evidence type="ECO:0000313" key="2">
    <source>
        <dbReference type="EMBL" id="KAJ7314202.1"/>
    </source>
</evidence>
<evidence type="ECO:0000256" key="1">
    <source>
        <dbReference type="SAM" id="MobiDB-lite"/>
    </source>
</evidence>
<evidence type="ECO:0000313" key="3">
    <source>
        <dbReference type="Proteomes" id="UP001218218"/>
    </source>
</evidence>
<dbReference type="EMBL" id="JARIHO010000068">
    <property type="protein sequence ID" value="KAJ7314202.1"/>
    <property type="molecule type" value="Genomic_DNA"/>
</dbReference>
<keyword evidence="3" id="KW-1185">Reference proteome</keyword>
<dbReference type="Proteomes" id="UP001218218">
    <property type="component" value="Unassembled WGS sequence"/>
</dbReference>
<gene>
    <name evidence="2" type="ORF">DFH08DRAFT_821562</name>
</gene>
<feature type="compositionally biased region" description="Basic residues" evidence="1">
    <location>
        <begin position="1"/>
        <end position="12"/>
    </location>
</feature>
<proteinExistence type="predicted"/>
<sequence>MWSRRLLGKQGKRQAEAAGRGSGAAVRQCSGAAEQQVGLADEAESQVGALAVWQRGSRAGGGWRRQYGDQRQWDSRQRGWCCNQEQRRVRERSGWIRVIMERFEDQRNPGATGKGAAESGPWNRVSSPGHTGPSCKSADFMCDIVPGLLPNATTNTRLSRGFRAEYATRGQRGPVITPWRKGKASCSTRGKGKLAWWGRRAIDGINGRCVDAM</sequence>
<organism evidence="2 3">
    <name type="scientific">Mycena albidolilacea</name>
    <dbReference type="NCBI Taxonomy" id="1033008"/>
    <lineage>
        <taxon>Eukaryota</taxon>
        <taxon>Fungi</taxon>
        <taxon>Dikarya</taxon>
        <taxon>Basidiomycota</taxon>
        <taxon>Agaricomycotina</taxon>
        <taxon>Agaricomycetes</taxon>
        <taxon>Agaricomycetidae</taxon>
        <taxon>Agaricales</taxon>
        <taxon>Marasmiineae</taxon>
        <taxon>Mycenaceae</taxon>
        <taxon>Mycena</taxon>
    </lineage>
</organism>
<dbReference type="AlphaFoldDB" id="A0AAD6ZAI4"/>
<accession>A0AAD6ZAI4</accession>